<sequence length="248" mass="28000">MIETAVLMIDLQNTYIADDGVRDALGWPPIWRLDEVVRECADLAVHARRRELPIIYSRMVPAPAGSVGIGPRPRRHLQHRRHLVPKLATEHREWKTRILDAVTPQQGDLVLFKTRHSFFAYTELEPLLRNLGVHRLVVAGLQTNVCIEATVRAALERNFEVGVPDDAVTTDGPALHYGSLNAMRVLYVEVAPWRELLAPDAPWDRAYTTRDYGRDPEYWSGPIPSAPNAQRGPQQIAEAPRSCRPVSE</sequence>
<name>A0ABX8RH87_NOCIO</name>
<dbReference type="EMBL" id="CP078145">
    <property type="protein sequence ID" value="QXN88973.1"/>
    <property type="molecule type" value="Genomic_DNA"/>
</dbReference>
<evidence type="ECO:0000256" key="1">
    <source>
        <dbReference type="SAM" id="MobiDB-lite"/>
    </source>
</evidence>
<dbReference type="CDD" id="cd00431">
    <property type="entry name" value="cysteine_hydrolases"/>
    <property type="match status" value="1"/>
</dbReference>
<dbReference type="InterPro" id="IPR050272">
    <property type="entry name" value="Isochorismatase-like_hydrls"/>
</dbReference>
<reference evidence="3 4" key="1">
    <citation type="submission" date="2021-07" db="EMBL/GenBank/DDBJ databases">
        <title>Whole Genome Sequence of Nocardia Iowensis.</title>
        <authorList>
            <person name="Lamm A."/>
            <person name="Collins-Fairclough A.M."/>
            <person name="Bunk B."/>
            <person name="Sproer C."/>
        </authorList>
    </citation>
    <scope>NUCLEOTIDE SEQUENCE [LARGE SCALE GENOMIC DNA]</scope>
    <source>
        <strain evidence="3 4">NRRL 5646</strain>
    </source>
</reference>
<dbReference type="Proteomes" id="UP000694257">
    <property type="component" value="Chromosome"/>
</dbReference>
<evidence type="ECO:0000259" key="2">
    <source>
        <dbReference type="Pfam" id="PF00857"/>
    </source>
</evidence>
<gene>
    <name evidence="3" type="ORF">KV110_25815</name>
</gene>
<dbReference type="PANTHER" id="PTHR43540">
    <property type="entry name" value="PEROXYUREIDOACRYLATE/UREIDOACRYLATE AMIDOHYDROLASE-RELATED"/>
    <property type="match status" value="1"/>
</dbReference>
<keyword evidence="3" id="KW-0378">Hydrolase</keyword>
<accession>A0ABX8RH87</accession>
<keyword evidence="4" id="KW-1185">Reference proteome</keyword>
<evidence type="ECO:0000313" key="3">
    <source>
        <dbReference type="EMBL" id="QXN88973.1"/>
    </source>
</evidence>
<proteinExistence type="predicted"/>
<dbReference type="InterPro" id="IPR000868">
    <property type="entry name" value="Isochorismatase-like_dom"/>
</dbReference>
<feature type="domain" description="Isochorismatase-like" evidence="2">
    <location>
        <begin position="4"/>
        <end position="191"/>
    </location>
</feature>
<dbReference type="Pfam" id="PF00857">
    <property type="entry name" value="Isochorismatase"/>
    <property type="match status" value="1"/>
</dbReference>
<feature type="region of interest" description="Disordered" evidence="1">
    <location>
        <begin position="217"/>
        <end position="248"/>
    </location>
</feature>
<protein>
    <submittedName>
        <fullName evidence="3">Cysteine hydrolase</fullName>
    </submittedName>
</protein>
<evidence type="ECO:0000313" key="4">
    <source>
        <dbReference type="Proteomes" id="UP000694257"/>
    </source>
</evidence>
<dbReference type="GO" id="GO:0016787">
    <property type="term" value="F:hydrolase activity"/>
    <property type="evidence" value="ECO:0007669"/>
    <property type="project" value="UniProtKB-KW"/>
</dbReference>
<dbReference type="RefSeq" id="WP_218469855.1">
    <property type="nucleotide sequence ID" value="NZ_BAABJN010000003.1"/>
</dbReference>
<organism evidence="3 4">
    <name type="scientific">Nocardia iowensis</name>
    <dbReference type="NCBI Taxonomy" id="204891"/>
    <lineage>
        <taxon>Bacteria</taxon>
        <taxon>Bacillati</taxon>
        <taxon>Actinomycetota</taxon>
        <taxon>Actinomycetes</taxon>
        <taxon>Mycobacteriales</taxon>
        <taxon>Nocardiaceae</taxon>
        <taxon>Nocardia</taxon>
    </lineage>
</organism>